<evidence type="ECO:0000313" key="3">
    <source>
        <dbReference type="Proteomes" id="UP000614601"/>
    </source>
</evidence>
<feature type="transmembrane region" description="Helical" evidence="1">
    <location>
        <begin position="143"/>
        <end position="165"/>
    </location>
</feature>
<accession>A0A811KAZ4</accession>
<proteinExistence type="predicted"/>
<dbReference type="EMBL" id="CAJFCW020000002">
    <property type="protein sequence ID" value="CAG9098301.1"/>
    <property type="molecule type" value="Genomic_DNA"/>
</dbReference>
<reference evidence="2" key="1">
    <citation type="submission" date="2020-09" db="EMBL/GenBank/DDBJ databases">
        <authorList>
            <person name="Kikuchi T."/>
        </authorList>
    </citation>
    <scope>NUCLEOTIDE SEQUENCE</scope>
    <source>
        <strain evidence="2">SH1</strain>
    </source>
</reference>
<evidence type="ECO:0000313" key="2">
    <source>
        <dbReference type="EMBL" id="CAD5212942.1"/>
    </source>
</evidence>
<keyword evidence="1" id="KW-0812">Transmembrane</keyword>
<name>A0A811KAZ4_9BILA</name>
<dbReference type="Proteomes" id="UP000783686">
    <property type="component" value="Unassembled WGS sequence"/>
</dbReference>
<comment type="caution">
    <text evidence="2">The sequence shown here is derived from an EMBL/GenBank/DDBJ whole genome shotgun (WGS) entry which is preliminary data.</text>
</comment>
<evidence type="ECO:0000256" key="1">
    <source>
        <dbReference type="SAM" id="Phobius"/>
    </source>
</evidence>
<dbReference type="EMBL" id="CAJFDH010000002">
    <property type="protein sequence ID" value="CAD5212942.1"/>
    <property type="molecule type" value="Genomic_DNA"/>
</dbReference>
<dbReference type="Proteomes" id="UP000614601">
    <property type="component" value="Unassembled WGS sequence"/>
</dbReference>
<dbReference type="AlphaFoldDB" id="A0A811KAZ4"/>
<feature type="transmembrane region" description="Helical" evidence="1">
    <location>
        <begin position="66"/>
        <end position="86"/>
    </location>
</feature>
<keyword evidence="1" id="KW-1133">Transmembrane helix</keyword>
<keyword evidence="3" id="KW-1185">Reference proteome</keyword>
<keyword evidence="1" id="KW-0472">Membrane</keyword>
<protein>
    <submittedName>
        <fullName evidence="2">Uncharacterized protein</fullName>
    </submittedName>
</protein>
<feature type="transmembrane region" description="Helical" evidence="1">
    <location>
        <begin position="98"/>
        <end position="123"/>
    </location>
</feature>
<sequence length="210" mass="23778">MWNSTVLKAFLFVLHLLGFSMMVIAIPLKSWYTYDQWTHMSLFTWHCERKCPCTNLDVRSSGYVRYMSTFLLMTGAFSVFFSILSSDFTVFQPGMPRLILGIGIVDLASFLFSGGGVALFLYWFWFDTYFCTTTGEYGTAFKIYVTGASIITISGLINLITYGTYKLLSKYYWKSSAYINVKQQGKTMVTMSMEPSSGVASTETATDKND</sequence>
<organism evidence="2 3">
    <name type="scientific">Bursaphelenchus okinawaensis</name>
    <dbReference type="NCBI Taxonomy" id="465554"/>
    <lineage>
        <taxon>Eukaryota</taxon>
        <taxon>Metazoa</taxon>
        <taxon>Ecdysozoa</taxon>
        <taxon>Nematoda</taxon>
        <taxon>Chromadorea</taxon>
        <taxon>Rhabditida</taxon>
        <taxon>Tylenchina</taxon>
        <taxon>Tylenchomorpha</taxon>
        <taxon>Aphelenchoidea</taxon>
        <taxon>Aphelenchoididae</taxon>
        <taxon>Bursaphelenchus</taxon>
    </lineage>
</organism>
<gene>
    <name evidence="2" type="ORF">BOKJ2_LOCUS4743</name>
</gene>